<dbReference type="AlphaFoldDB" id="A0A0J9TSD3"/>
<dbReference type="Pfam" id="PF00069">
    <property type="entry name" value="Pkinase"/>
    <property type="match status" value="1"/>
</dbReference>
<dbReference type="PROSITE" id="PS50011">
    <property type="entry name" value="PROTEIN_KINASE_DOM"/>
    <property type="match status" value="1"/>
</dbReference>
<accession>A0A0J9TSD3</accession>
<protein>
    <recommendedName>
        <fullName evidence="2">Protein kinase domain-containing protein</fullName>
    </recommendedName>
</protein>
<name>A0A0J9TSD3_PLAVI</name>
<sequence>MTKWGALRSSIIWPREFAYAVENEGQDNKFGHSYVVKYNGNVAHSSFKKGLNRVSKLMKVTRRVCENLEEQNFRQNEDTFGADELEADHFGVHTGGENADQINEANQILLRLNEEKEFFKESLSKIHTIDERYDIAARDSSAYFAVRLDDPFMCIEGDPLVEALKRGQQRAAGGKRSGADKPLGRAGEQRNGARTPQVRTFLYNAKIIECDETLIGEREFIFSEANTSSLKVNTLINEGKRIRRVLHEYKESCGVEGEWQDSQQGVPPPGRSGRAEGSTTPPPCGNDEVTYERLGVLPYSDIILLQKREFDKNSHVAAFLTPFVLNGNVKGFIEKVRPYVAYQFDDKLILKNLSKLIKLMCHLEEENVLHGNIKPTNLFIDSSGFNILLGNFLPKVKVTNYLHYVVNGRRGLPRYISPELLSYLRRKKLMVKRGEKKNKHIERYLVKNDIFCLGLCFYYLVTMKEDILNHVDDPRAFQHKVDELQACVSRPELLLLLRSMLAYDHRERPSWAALLAAARGQQ</sequence>
<feature type="region of interest" description="Disordered" evidence="1">
    <location>
        <begin position="166"/>
        <end position="192"/>
    </location>
</feature>
<dbReference type="SUPFAM" id="SSF56112">
    <property type="entry name" value="Protein kinase-like (PK-like)"/>
    <property type="match status" value="1"/>
</dbReference>
<dbReference type="GO" id="GO:0004672">
    <property type="term" value="F:protein kinase activity"/>
    <property type="evidence" value="ECO:0007669"/>
    <property type="project" value="InterPro"/>
</dbReference>
<dbReference type="Proteomes" id="UP000053239">
    <property type="component" value="Unassembled WGS sequence"/>
</dbReference>
<proteinExistence type="predicted"/>
<dbReference type="InterPro" id="IPR053083">
    <property type="entry name" value="TF_kinase-domain_protein"/>
</dbReference>
<dbReference type="EMBL" id="KQ235499">
    <property type="protein sequence ID" value="KMZ98211.1"/>
    <property type="molecule type" value="Genomic_DNA"/>
</dbReference>
<evidence type="ECO:0000256" key="1">
    <source>
        <dbReference type="SAM" id="MobiDB-lite"/>
    </source>
</evidence>
<dbReference type="OrthoDB" id="4062651at2759"/>
<feature type="domain" description="Protein kinase" evidence="2">
    <location>
        <begin position="230"/>
        <end position="522"/>
    </location>
</feature>
<feature type="region of interest" description="Disordered" evidence="1">
    <location>
        <begin position="256"/>
        <end position="285"/>
    </location>
</feature>
<dbReference type="InterPro" id="IPR011009">
    <property type="entry name" value="Kinase-like_dom_sf"/>
</dbReference>
<dbReference type="SMART" id="SM00220">
    <property type="entry name" value="S_TKc"/>
    <property type="match status" value="1"/>
</dbReference>
<evidence type="ECO:0000313" key="3">
    <source>
        <dbReference type="EMBL" id="KMZ98211.1"/>
    </source>
</evidence>
<dbReference type="PANTHER" id="PTHR44305">
    <property type="entry name" value="SI:DKEY-192D15.2-RELATED"/>
    <property type="match status" value="1"/>
</dbReference>
<dbReference type="Gene3D" id="1.10.510.10">
    <property type="entry name" value="Transferase(Phosphotransferase) domain 1"/>
    <property type="match status" value="1"/>
</dbReference>
<dbReference type="InterPro" id="IPR000719">
    <property type="entry name" value="Prot_kinase_dom"/>
</dbReference>
<gene>
    <name evidence="3" type="ORF">PVNG_00548</name>
</gene>
<evidence type="ECO:0000313" key="4">
    <source>
        <dbReference type="Proteomes" id="UP000053239"/>
    </source>
</evidence>
<organism evidence="3 4">
    <name type="scientific">Plasmodium vivax North Korean</name>
    <dbReference type="NCBI Taxonomy" id="1035514"/>
    <lineage>
        <taxon>Eukaryota</taxon>
        <taxon>Sar</taxon>
        <taxon>Alveolata</taxon>
        <taxon>Apicomplexa</taxon>
        <taxon>Aconoidasida</taxon>
        <taxon>Haemosporida</taxon>
        <taxon>Plasmodiidae</taxon>
        <taxon>Plasmodium</taxon>
        <taxon>Plasmodium (Plasmodium)</taxon>
    </lineage>
</organism>
<dbReference type="GO" id="GO:0005524">
    <property type="term" value="F:ATP binding"/>
    <property type="evidence" value="ECO:0007669"/>
    <property type="project" value="InterPro"/>
</dbReference>
<reference evidence="3 4" key="1">
    <citation type="submission" date="2011-09" db="EMBL/GenBank/DDBJ databases">
        <title>The Genome Sequence of Plasmodium vivax North Korean.</title>
        <authorList>
            <consortium name="The Broad Institute Genome Sequencing Platform"/>
            <consortium name="The Broad Institute Genome Sequencing Center for Infectious Disease"/>
            <person name="Neafsey D."/>
            <person name="Carlton J."/>
            <person name="Barnwell J."/>
            <person name="Collins W."/>
            <person name="Escalante A."/>
            <person name="Mullikin J."/>
            <person name="Saul A."/>
            <person name="Guigo R."/>
            <person name="Camara F."/>
            <person name="Young S.K."/>
            <person name="Zeng Q."/>
            <person name="Gargeya S."/>
            <person name="Fitzgerald M."/>
            <person name="Haas B."/>
            <person name="Abouelleil A."/>
            <person name="Alvarado L."/>
            <person name="Arachchi H.M."/>
            <person name="Berlin A."/>
            <person name="Brown A."/>
            <person name="Chapman S.B."/>
            <person name="Chen Z."/>
            <person name="Dunbar C."/>
            <person name="Freedman E."/>
            <person name="Gearin G."/>
            <person name="Gellesch M."/>
            <person name="Goldberg J."/>
            <person name="Griggs A."/>
            <person name="Gujja S."/>
            <person name="Heiman D."/>
            <person name="Howarth C."/>
            <person name="Larson L."/>
            <person name="Lui A."/>
            <person name="MacDonald P.J.P."/>
            <person name="Montmayeur A."/>
            <person name="Murphy C."/>
            <person name="Neiman D."/>
            <person name="Pearson M."/>
            <person name="Priest M."/>
            <person name="Roberts A."/>
            <person name="Saif S."/>
            <person name="Shea T."/>
            <person name="Shenoy N."/>
            <person name="Sisk P."/>
            <person name="Stolte C."/>
            <person name="Sykes S."/>
            <person name="Wortman J."/>
            <person name="Nusbaum C."/>
            <person name="Birren B."/>
        </authorList>
    </citation>
    <scope>NUCLEOTIDE SEQUENCE [LARGE SCALE GENOMIC DNA]</scope>
    <source>
        <strain evidence="3 4">North Korean</strain>
    </source>
</reference>
<evidence type="ECO:0000259" key="2">
    <source>
        <dbReference type="PROSITE" id="PS50011"/>
    </source>
</evidence>